<evidence type="ECO:0000256" key="4">
    <source>
        <dbReference type="SAM" id="MobiDB-lite"/>
    </source>
</evidence>
<proteinExistence type="predicted"/>
<dbReference type="PANTHER" id="PTHR13817:SF166">
    <property type="entry name" value="NEURONAL IGCAM-RELATED"/>
    <property type="match status" value="1"/>
</dbReference>
<reference evidence="8" key="1">
    <citation type="journal article" date="2019" name="Int. J. Syst. Evol. Microbiol.">
        <title>The Global Catalogue of Microorganisms (GCM) 10K type strain sequencing project: providing services to taxonomists for standard genome sequencing and annotation.</title>
        <authorList>
            <consortium name="The Broad Institute Genomics Platform"/>
            <consortium name="The Broad Institute Genome Sequencing Center for Infectious Disease"/>
            <person name="Wu L."/>
            <person name="Ma J."/>
        </authorList>
    </citation>
    <scope>NUCLEOTIDE SEQUENCE [LARGE SCALE GENOMIC DNA]</scope>
    <source>
        <strain evidence="8">JCM 16034</strain>
    </source>
</reference>
<dbReference type="SUPFAM" id="SSF49265">
    <property type="entry name" value="Fibronectin type III"/>
    <property type="match status" value="2"/>
</dbReference>
<feature type="compositionally biased region" description="Polar residues" evidence="4">
    <location>
        <begin position="1918"/>
        <end position="1936"/>
    </location>
</feature>
<dbReference type="PANTHER" id="PTHR13817">
    <property type="entry name" value="TITIN"/>
    <property type="match status" value="1"/>
</dbReference>
<evidence type="ECO:0000313" key="8">
    <source>
        <dbReference type="Proteomes" id="UP001500432"/>
    </source>
</evidence>
<feature type="domain" description="Fibronectin type-III" evidence="6">
    <location>
        <begin position="1660"/>
        <end position="1756"/>
    </location>
</feature>
<dbReference type="PROSITE" id="PS50853">
    <property type="entry name" value="FN3"/>
    <property type="match status" value="3"/>
</dbReference>
<evidence type="ECO:0000256" key="5">
    <source>
        <dbReference type="SAM" id="Phobius"/>
    </source>
</evidence>
<feature type="transmembrane region" description="Helical" evidence="5">
    <location>
        <begin position="28"/>
        <end position="51"/>
    </location>
</feature>
<keyword evidence="5" id="KW-1133">Transmembrane helix</keyword>
<feature type="domain" description="Fibronectin type-III" evidence="6">
    <location>
        <begin position="1479"/>
        <end position="1566"/>
    </location>
</feature>
<protein>
    <submittedName>
        <fullName evidence="7">Ig-like domain-containing protein</fullName>
    </submittedName>
</protein>
<evidence type="ECO:0000256" key="1">
    <source>
        <dbReference type="ARBA" id="ARBA00022737"/>
    </source>
</evidence>
<keyword evidence="2" id="KW-0378">Hydrolase</keyword>
<keyword evidence="3" id="KW-0119">Carbohydrate metabolism</keyword>
<gene>
    <name evidence="7" type="ORF">GCM10009849_13460</name>
</gene>
<keyword evidence="3" id="KW-0624">Polysaccharide degradation</keyword>
<evidence type="ECO:0000256" key="3">
    <source>
        <dbReference type="ARBA" id="ARBA00023326"/>
    </source>
</evidence>
<keyword evidence="2" id="KW-0326">Glycosidase</keyword>
<dbReference type="Gene3D" id="2.60.40.10">
    <property type="entry name" value="Immunoglobulins"/>
    <property type="match status" value="4"/>
</dbReference>
<evidence type="ECO:0000313" key="7">
    <source>
        <dbReference type="EMBL" id="GAA2198926.1"/>
    </source>
</evidence>
<name>A0ABP5NH73_9MICC</name>
<feature type="domain" description="Fibronectin type-III" evidence="6">
    <location>
        <begin position="1567"/>
        <end position="1658"/>
    </location>
</feature>
<dbReference type="Gene3D" id="2.60.40.2810">
    <property type="match status" value="2"/>
</dbReference>
<dbReference type="EMBL" id="BAAAQW010000003">
    <property type="protein sequence ID" value="GAA2198926.1"/>
    <property type="molecule type" value="Genomic_DNA"/>
</dbReference>
<sequence length="2034" mass="209378">MRRALAGATDGGTALRRAGGLRQHAPRIVTAIAMACVGAVLVTAAILYPGFRSVSADLNDGGVWVTNGSMNMAGHLNFSSKVLDGGVAARSKTFDVVQQSRSVAVQDKGVATLSPVDSAEVRLSGDLPFSGTGTAAFGSTTAALADPGTGRVWALPLERLSGFNPESTEPSAQDVPGAVATVSSENEVVAVSPARSEIVRIPEGREATFTTVDGLAPNAKVQLATVGSDAVVLDPGSGTLLLPGGQKVQRDDFRNAQLQQSGPAAGDVAVATAKALVLVPLGGGAGRQLDAAQGRPGLPARPVQQGGCVHAAWSGTGMYVRDCGGQTETKDIPSAKPDSELVFRVNRDIVVLNDVRGGNVWLVTEQMQLVNNWQEIVPQKQTKDGDKEDSAEIMLQKELPDRTEENRPPTAMPDDFGVRPGRTVILPILLNDTDPDGDVLTVRPTGTAARIGQVQPIFNGAALQIVVNAGAAGSDGFEYEVSDGRGGTASARVNLTVRDGSSNAAPRQLRANTIAVEQGSTVSQNILGDFVDPDGDELFLAGASTPAPGDSVRFQADGTVVFTDGGLGLGKKEIRVRVSDGRDVTEATISADVRAVGSLPPQTTPDHVRTGVGEPIVVSPLANDIDPSGKGLRLLRVEPVAGLDIVMNSEDGTFSAQAAEPKVYYAVYLASNGAATAQGLVRIDVEAAKTDGGAPVAVRDVGLLPTGGSVLVDPLANDTDPAGGVLVVQSISLPSDAPITVSVINHAILKITDTRGLKEPLSIGYVVSNGDKTASSTVTVTPVPQPAKLEPPVAKGDEVVVRAGDTVTIPVLANDSHPNGAPITLSPKLVEVPDAATGHLFVDQDTLRFSAGPNPGTVYGIYEVVDPAGQKDSAKVTITIRADDPAQNAMPVPKNLTARVLAGHTAKVAVPLDGVDPDGDSVTITGIEKPPALGTAIVKDGYIEYSAANNAYGKDTFTYVVEDRYGGRGVATVLVGVAATPNRNQAPIPGDDKVSVRPGRPVSVDALANDTDPDGDTVRLVSDGFEVPDGAAARADQGRVVVTAPAAPGTATVRYTVDDGRGGRAIGSIIVDVSPEAELKAPIARDDRVNAMDVAGRTTFAVDVLKNDEDPDGVAGDLRVEVPASAAAAGTTVNGRTVNVALAQQPQAIPYTVTDVDGLSSTAIIWVPGLRDQRPVLKTLNPVHAKAGEPVELKLGDYVTVRPGRAPRITTEAGVTAIASDGQPLVKDAGTLRYAARKDYGGRASITFEVTDGSGPDDPGGLKSVLTIPLDVEPTADKPNTPPTFATSVLETAQGEDGARLDLRAATTDPDPGDIDRMSFRLTGGAPEGVDVSLDGSVLVAKAGSAQRGAAGQVGIEVDDGRGGKVSGAVEVRVVRSTRPLAVANPDAVPEAQAGKPVDIPVLANDANPFPDKPLRLLNAAVGSGGGSARVDGDRVVVTPAAGFHGQLTGSYRIQDATGDGDREVEGQFTVTVRDRPDAPSAPVVDSMSSRQVVLHWAPPANNGAEITGYKVGFAGGSQDCPTNTCTIGGLTNGTQYTFTVIAVNAVGPSAPGPASAPVTPDAKPAAPAAPVLTRGDKAISMAWTAPANEGTPIQSYTIELSSSQGLQRKTVGPVTQLTWDGLTNGVEYRARIQAKNGAKDPSDWSALSAAAKPAGPPLAPGAPQAARTTSAVNGGAVDVVWASEPLKSNGEPVTGYVVKVYRNGALEKTTAQTAQTSLQVTGLDNSSSYTFSVVSSNKVGSSPEGARSNAVTPYGRPGAVTTLSATPYDTTGDGHQVKLAFTAPADNGDAISGYQYAVNGGGWQNLAASRVVGGLANGTNYSFMVRAVNSAGPGPNGNSDAANPYGRPQTPVANAAQNGIRVNMTWNTGGYDNGRPTNVTVTIDGGQVTNDGAATVGNGPDEAHSITLKACVQGEPTNCSTKSDSARTASPSATLAQGPRANDPQCTSNACWYFDVTGRNFHPNTRVHVQCYIDSAPNPHVFAEYWDNTDGNGYFRNNQYCFLGKNSINPWSNGWAVVDDGKGGRARTNNNTW</sequence>
<dbReference type="Pfam" id="PF00041">
    <property type="entry name" value="fn3"/>
    <property type="match status" value="3"/>
</dbReference>
<organism evidence="7 8">
    <name type="scientific">Sinomonas flava</name>
    <dbReference type="NCBI Taxonomy" id="496857"/>
    <lineage>
        <taxon>Bacteria</taxon>
        <taxon>Bacillati</taxon>
        <taxon>Actinomycetota</taxon>
        <taxon>Actinomycetes</taxon>
        <taxon>Micrococcales</taxon>
        <taxon>Micrococcaceae</taxon>
        <taxon>Sinomonas</taxon>
    </lineage>
</organism>
<feature type="region of interest" description="Disordered" evidence="4">
    <location>
        <begin position="1638"/>
        <end position="1667"/>
    </location>
</feature>
<dbReference type="Proteomes" id="UP001500432">
    <property type="component" value="Unassembled WGS sequence"/>
</dbReference>
<comment type="caution">
    <text evidence="7">The sequence shown here is derived from an EMBL/GenBank/DDBJ whole genome shotgun (WGS) entry which is preliminary data.</text>
</comment>
<dbReference type="NCBIfam" id="NF012211">
    <property type="entry name" value="tand_rpt_95"/>
    <property type="match status" value="1"/>
</dbReference>
<keyword evidence="1" id="KW-0677">Repeat</keyword>
<dbReference type="PRINTS" id="PR00014">
    <property type="entry name" value="FNTYPEIII"/>
</dbReference>
<feature type="region of interest" description="Disordered" evidence="4">
    <location>
        <begin position="1918"/>
        <end position="1944"/>
    </location>
</feature>
<dbReference type="SMART" id="SM00060">
    <property type="entry name" value="FN3"/>
    <property type="match status" value="4"/>
</dbReference>
<dbReference type="Pfam" id="PF17963">
    <property type="entry name" value="Big_9"/>
    <property type="match status" value="8"/>
</dbReference>
<evidence type="ECO:0000259" key="6">
    <source>
        <dbReference type="PROSITE" id="PS50853"/>
    </source>
</evidence>
<keyword evidence="5" id="KW-0812">Transmembrane</keyword>
<accession>A0ABP5NH73</accession>
<dbReference type="InterPro" id="IPR003961">
    <property type="entry name" value="FN3_dom"/>
</dbReference>
<dbReference type="CDD" id="cd00063">
    <property type="entry name" value="FN3"/>
    <property type="match status" value="4"/>
</dbReference>
<dbReference type="InterPro" id="IPR050964">
    <property type="entry name" value="Striated_Muscle_Regulatory"/>
</dbReference>
<dbReference type="InterPro" id="IPR013783">
    <property type="entry name" value="Ig-like_fold"/>
</dbReference>
<keyword evidence="5" id="KW-0472">Membrane</keyword>
<evidence type="ECO:0000256" key="2">
    <source>
        <dbReference type="ARBA" id="ARBA00023295"/>
    </source>
</evidence>
<keyword evidence="8" id="KW-1185">Reference proteome</keyword>
<dbReference type="InterPro" id="IPR036116">
    <property type="entry name" value="FN3_sf"/>
</dbReference>